<dbReference type="Proteomes" id="UP000054262">
    <property type="component" value="Unassembled WGS sequence"/>
</dbReference>
<organism evidence="3 4">
    <name type="scientific">Methylophilales bacterium HTCC2181</name>
    <dbReference type="NCBI Taxonomy" id="383631"/>
    <lineage>
        <taxon>Bacteria</taxon>
        <taxon>Pseudomonadati</taxon>
        <taxon>Pseudomonadota</taxon>
        <taxon>Betaproteobacteria</taxon>
        <taxon>Nitrosomonadales</taxon>
        <taxon>OM43 clade</taxon>
    </lineage>
</organism>
<keyword evidence="2" id="KW-0732">Signal</keyword>
<dbReference type="OrthoDB" id="8222426at2"/>
<accession>A0P5F7</accession>
<gene>
    <name evidence="3" type="ORF">MB2181_01800</name>
</gene>
<keyword evidence="4" id="KW-1185">Reference proteome</keyword>
<dbReference type="InterPro" id="IPR011250">
    <property type="entry name" value="OMP/PagP_B-barrel"/>
</dbReference>
<comment type="subcellular location">
    <subcellularLocation>
        <location evidence="1">Cell outer membrane</location>
    </subcellularLocation>
</comment>
<comment type="caution">
    <text evidence="3">The sequence shown here is derived from an EMBL/GenBank/DDBJ whole genome shotgun (WGS) entry which is preliminary data.</text>
</comment>
<evidence type="ECO:0000256" key="1">
    <source>
        <dbReference type="ARBA" id="ARBA00004442"/>
    </source>
</evidence>
<feature type="signal peptide" evidence="2">
    <location>
        <begin position="1"/>
        <end position="20"/>
    </location>
</feature>
<dbReference type="GO" id="GO:0009279">
    <property type="term" value="C:cell outer membrane"/>
    <property type="evidence" value="ECO:0007669"/>
    <property type="project" value="UniProtKB-SubCell"/>
</dbReference>
<dbReference type="Gene3D" id="2.40.128.130">
    <property type="entry name" value="Autotransporter beta-domain"/>
    <property type="match status" value="1"/>
</dbReference>
<evidence type="ECO:0000313" key="4">
    <source>
        <dbReference type="Proteomes" id="UP000054262"/>
    </source>
</evidence>
<feature type="chain" id="PRO_5002628043" evidence="2">
    <location>
        <begin position="21"/>
        <end position="229"/>
    </location>
</feature>
<protein>
    <submittedName>
        <fullName evidence="3">Uncharacterized protein</fullName>
    </submittedName>
</protein>
<dbReference type="AlphaFoldDB" id="A0P5F7"/>
<sequence length="229" mass="24643">MKSKSIIAALVFTLTNQAYADAILFEGLALDVSTGYQQTERDTESTLLRNGVSVSTVTASTDEGSANAALGVSYSFALSSNYLVGIGFDYNFTDLDIGRPLIDSNPAESTVTFELTNVMNLYVKPQFMISDTSQIYAKLAYTRADLESNDAVVDFIGNTEPSLDGYSIGGGFANMINDNVSLFIEANYFNYGEEDTTYRYDGSIGGLTSVGVASDIDGYNAKIGIAYLF</sequence>
<name>A0P5F7_9PROT</name>
<evidence type="ECO:0000313" key="3">
    <source>
        <dbReference type="EMBL" id="EAV46767.1"/>
    </source>
</evidence>
<reference evidence="3 4" key="1">
    <citation type="submission" date="2006-11" db="EMBL/GenBank/DDBJ databases">
        <authorList>
            <person name="Giovannoni S."/>
            <person name="Vergin K."/>
            <person name="Ferriera S."/>
            <person name="Johnson J."/>
            <person name="Kravitz S."/>
            <person name="Beeson K."/>
            <person name="Sutton G."/>
            <person name="Rogers Y.-H."/>
            <person name="Friedman R."/>
            <person name="Frazier M."/>
            <person name="Venter J.C."/>
        </authorList>
    </citation>
    <scope>NUCLEOTIDE SEQUENCE [LARGE SCALE GENOMIC DNA]</scope>
    <source>
        <strain evidence="3 4">HTCC2181</strain>
    </source>
</reference>
<dbReference type="InterPro" id="IPR036709">
    <property type="entry name" value="Autotransporte_beta_dom_sf"/>
</dbReference>
<dbReference type="SUPFAM" id="SSF56925">
    <property type="entry name" value="OMPA-like"/>
    <property type="match status" value="1"/>
</dbReference>
<dbReference type="EMBL" id="AAUX01000001">
    <property type="protein sequence ID" value="EAV46767.1"/>
    <property type="molecule type" value="Genomic_DNA"/>
</dbReference>
<evidence type="ECO:0000256" key="2">
    <source>
        <dbReference type="SAM" id="SignalP"/>
    </source>
</evidence>
<proteinExistence type="predicted"/>